<evidence type="ECO:0000313" key="2">
    <source>
        <dbReference type="EMBL" id="CAD6185237.1"/>
    </source>
</evidence>
<name>A0A8S1GNQ8_9PELO</name>
<gene>
    <name evidence="2" type="ORF">CAUJ_LOCUS1156</name>
</gene>
<reference evidence="2" key="1">
    <citation type="submission" date="2020-10" db="EMBL/GenBank/DDBJ databases">
        <authorList>
            <person name="Kikuchi T."/>
        </authorList>
    </citation>
    <scope>NUCLEOTIDE SEQUENCE</scope>
    <source>
        <strain evidence="2">NKZ352</strain>
    </source>
</reference>
<evidence type="ECO:0000256" key="1">
    <source>
        <dbReference type="SAM" id="MobiDB-lite"/>
    </source>
</evidence>
<protein>
    <submittedName>
        <fullName evidence="2">Uncharacterized protein</fullName>
    </submittedName>
</protein>
<dbReference type="EMBL" id="CAJGYM010000002">
    <property type="protein sequence ID" value="CAD6185237.1"/>
    <property type="molecule type" value="Genomic_DNA"/>
</dbReference>
<evidence type="ECO:0000313" key="3">
    <source>
        <dbReference type="Proteomes" id="UP000835052"/>
    </source>
</evidence>
<dbReference type="Proteomes" id="UP000835052">
    <property type="component" value="Unassembled WGS sequence"/>
</dbReference>
<feature type="region of interest" description="Disordered" evidence="1">
    <location>
        <begin position="72"/>
        <end position="107"/>
    </location>
</feature>
<accession>A0A8S1GNQ8</accession>
<sequence>MEIMSSVKHGEARTRRGCRNVSSASLPSAGPADRCTRDEGLPDSASPLRECVRDGGCWLTLFRLVRRKRKCEGRSMSKCRESYNTRHKEEIEVTTTGQETKNEKNEE</sequence>
<keyword evidence="3" id="KW-1185">Reference proteome</keyword>
<comment type="caution">
    <text evidence="2">The sequence shown here is derived from an EMBL/GenBank/DDBJ whole genome shotgun (WGS) entry which is preliminary data.</text>
</comment>
<feature type="compositionally biased region" description="Basic and acidic residues" evidence="1">
    <location>
        <begin position="72"/>
        <end position="91"/>
    </location>
</feature>
<feature type="region of interest" description="Disordered" evidence="1">
    <location>
        <begin position="1"/>
        <end position="46"/>
    </location>
</feature>
<proteinExistence type="predicted"/>
<organism evidence="2 3">
    <name type="scientific">Caenorhabditis auriculariae</name>
    <dbReference type="NCBI Taxonomy" id="2777116"/>
    <lineage>
        <taxon>Eukaryota</taxon>
        <taxon>Metazoa</taxon>
        <taxon>Ecdysozoa</taxon>
        <taxon>Nematoda</taxon>
        <taxon>Chromadorea</taxon>
        <taxon>Rhabditida</taxon>
        <taxon>Rhabditina</taxon>
        <taxon>Rhabditomorpha</taxon>
        <taxon>Rhabditoidea</taxon>
        <taxon>Rhabditidae</taxon>
        <taxon>Peloderinae</taxon>
        <taxon>Caenorhabditis</taxon>
    </lineage>
</organism>
<dbReference type="AlphaFoldDB" id="A0A8S1GNQ8"/>